<feature type="chain" id="PRO_5002145069" description="Lipoprotein" evidence="1">
    <location>
        <begin position="25"/>
        <end position="140"/>
    </location>
</feature>
<protein>
    <recommendedName>
        <fullName evidence="4">Lipoprotein</fullName>
    </recommendedName>
</protein>
<evidence type="ECO:0008006" key="4">
    <source>
        <dbReference type="Google" id="ProtNLM"/>
    </source>
</evidence>
<dbReference type="EMBL" id="JPRD01000015">
    <property type="protein sequence ID" value="KIF53126.1"/>
    <property type="molecule type" value="Genomic_DNA"/>
</dbReference>
<dbReference type="Proteomes" id="UP000031586">
    <property type="component" value="Unassembled WGS sequence"/>
</dbReference>
<reference evidence="2 3" key="1">
    <citation type="submission" date="2014-07" db="EMBL/GenBank/DDBJ databases">
        <title>Unique and conserved regions in Vibrio harveyi and related species in comparison with the shrimp pathogen Vibrio harveyi CAIM 1792.</title>
        <authorList>
            <person name="Espinoza-Valles I."/>
            <person name="Vora G."/>
            <person name="Leekitcharoenphon P."/>
            <person name="Ussery D."/>
            <person name="Hoj L."/>
            <person name="Gomez-Gil B."/>
        </authorList>
    </citation>
    <scope>NUCLEOTIDE SEQUENCE [LARGE SCALE GENOMIC DNA]</scope>
    <source>
        <strain evidence="3">CAIM 1854 / LMG 25443</strain>
    </source>
</reference>
<evidence type="ECO:0000313" key="3">
    <source>
        <dbReference type="Proteomes" id="UP000031586"/>
    </source>
</evidence>
<sequence>MKIIRNVLSASVVVTALISTFTCAAIQEIDNQRQQEPQLFVGSDTYTYVGDEELAVNITLFDDRFNDNGCIYSATSRSVDVGWTLIEINKRTCTGDYQSLVWAAETVVGKHYKVRSKTIKHKKNGKTVNELTRGDLVEKL</sequence>
<evidence type="ECO:0000256" key="1">
    <source>
        <dbReference type="SAM" id="SignalP"/>
    </source>
</evidence>
<dbReference type="AlphaFoldDB" id="A0A0C1ZIS6"/>
<evidence type="ECO:0000313" key="2">
    <source>
        <dbReference type="EMBL" id="KIF53126.1"/>
    </source>
</evidence>
<feature type="signal peptide" evidence="1">
    <location>
        <begin position="1"/>
        <end position="24"/>
    </location>
</feature>
<dbReference type="RefSeq" id="WP_020194302.1">
    <property type="nucleotide sequence ID" value="NZ_BAOH01000005.1"/>
</dbReference>
<proteinExistence type="predicted"/>
<accession>A0A0C1ZIS6</accession>
<dbReference type="PATRIC" id="fig|1229493.5.peg.944"/>
<keyword evidence="1" id="KW-0732">Signal</keyword>
<gene>
    <name evidence="2" type="ORF">H735_09300</name>
</gene>
<organism evidence="2 3">
    <name type="scientific">Vibrio owensii CAIM 1854 = LMG 25443</name>
    <dbReference type="NCBI Taxonomy" id="1229493"/>
    <lineage>
        <taxon>Bacteria</taxon>
        <taxon>Pseudomonadati</taxon>
        <taxon>Pseudomonadota</taxon>
        <taxon>Gammaproteobacteria</taxon>
        <taxon>Vibrionales</taxon>
        <taxon>Vibrionaceae</taxon>
        <taxon>Vibrio</taxon>
    </lineage>
</organism>
<name>A0A0C1ZIS6_9VIBR</name>
<comment type="caution">
    <text evidence="2">The sequence shown here is derived from an EMBL/GenBank/DDBJ whole genome shotgun (WGS) entry which is preliminary data.</text>
</comment>